<dbReference type="GO" id="GO:0030187">
    <property type="term" value="P:melatonin biosynthetic process"/>
    <property type="evidence" value="ECO:0007669"/>
    <property type="project" value="UniProtKB-KW"/>
</dbReference>
<reference evidence="14 15" key="1">
    <citation type="journal article" date="2019" name="Proc. Natl. Acad. Sci. U.S.A.">
        <title>Regulatory changes in pterin and carotenoid genes underlie balanced color polymorphisms in the wall lizard.</title>
        <authorList>
            <person name="Andrade P."/>
            <person name="Pinho C."/>
            <person name="Perez I de Lanuza G."/>
            <person name="Afonso S."/>
            <person name="Brejcha J."/>
            <person name="Rubin C.J."/>
            <person name="Wallerman O."/>
            <person name="Pereira P."/>
            <person name="Sabatino S.J."/>
            <person name="Bellati A."/>
            <person name="Pellitteri-Rosa D."/>
            <person name="Bosakova Z."/>
            <person name="Bunikis I."/>
            <person name="Carretero M.A."/>
            <person name="Feiner N."/>
            <person name="Marsik P."/>
            <person name="Pauperio F."/>
            <person name="Salvi D."/>
            <person name="Soler L."/>
            <person name="While G.M."/>
            <person name="Uller T."/>
            <person name="Font E."/>
            <person name="Andersson L."/>
            <person name="Carneiro M."/>
        </authorList>
    </citation>
    <scope>NUCLEOTIDE SEQUENCE</scope>
</reference>
<feature type="active site" description="Proton acceptor" evidence="11">
    <location>
        <position position="258"/>
    </location>
</feature>
<dbReference type="PROSITE" id="PS51683">
    <property type="entry name" value="SAM_OMT_II"/>
    <property type="match status" value="1"/>
</dbReference>
<dbReference type="InterPro" id="IPR036388">
    <property type="entry name" value="WH-like_DNA-bd_sf"/>
</dbReference>
<dbReference type="Pfam" id="PF00891">
    <property type="entry name" value="Methyltransf_2"/>
    <property type="match status" value="1"/>
</dbReference>
<dbReference type="FunFam" id="1.10.10.10:FF:000358">
    <property type="entry name" value="Acetylserotonin O-methyltransferase"/>
    <property type="match status" value="1"/>
</dbReference>
<evidence type="ECO:0000259" key="12">
    <source>
        <dbReference type="Pfam" id="PF00891"/>
    </source>
</evidence>
<dbReference type="CDD" id="cd02440">
    <property type="entry name" value="AdoMet_MTases"/>
    <property type="match status" value="1"/>
</dbReference>
<sequence length="347" mass="39137">MSATEEAEALKMLFRNQNAFLIPKVKIMFTASDLGVFDPLMESKEPLTSVSIAERLGTSPFGMERLLDACVGYKFLQVERKDNQTLYGNTNIANLYLGKRSPKTQYYSLKLNAEFVYMRAQHLADSVREGEAQTYRLSDSSTKKFYEAMYRSESSLREFMEYMHEMWSLCGRDVLNAFDLSNFPLVCDLGGCSGALAKEYISLYPNSTVTILDLPEVVETGKKHFVSSEEHRITFHKGDFFKDPIPEADLYILARILHSFTDENCVQLLTRLNKACKPGGGVLVVEIVLNEDRTGPVEAHIYGLVMLLCTQGKERTLSEYNGLLSAAGFKEIQQKKTGLFDAILGRK</sequence>
<keyword evidence="15" id="KW-1185">Reference proteome</keyword>
<evidence type="ECO:0000256" key="7">
    <source>
        <dbReference type="ARBA" id="ARBA00039116"/>
    </source>
</evidence>
<dbReference type="Ensembl" id="ENSPMRT00000009578.1">
    <property type="protein sequence ID" value="ENSPMRP00000008964.1"/>
    <property type="gene ID" value="ENSPMRG00000006023.1"/>
</dbReference>
<dbReference type="SUPFAM" id="SSF46785">
    <property type="entry name" value="Winged helix' DNA-binding domain"/>
    <property type="match status" value="1"/>
</dbReference>
<evidence type="ECO:0000313" key="15">
    <source>
        <dbReference type="Proteomes" id="UP000472272"/>
    </source>
</evidence>
<evidence type="ECO:0000259" key="13">
    <source>
        <dbReference type="Pfam" id="PF08100"/>
    </source>
</evidence>
<evidence type="ECO:0000256" key="2">
    <source>
        <dbReference type="ARBA" id="ARBA00022603"/>
    </source>
</evidence>
<feature type="domain" description="O-methyltransferase C-terminal" evidence="12">
    <location>
        <begin position="121"/>
        <end position="330"/>
    </location>
</feature>
<evidence type="ECO:0000313" key="14">
    <source>
        <dbReference type="Ensembl" id="ENSPMRP00000008964.1"/>
    </source>
</evidence>
<accession>A0A670IBF0</accession>
<dbReference type="Pfam" id="PF08100">
    <property type="entry name" value="Dimerisation"/>
    <property type="match status" value="1"/>
</dbReference>
<dbReference type="InterPro" id="IPR036390">
    <property type="entry name" value="WH_DNA-bd_sf"/>
</dbReference>
<keyword evidence="3" id="KW-0808">Transferase</keyword>
<dbReference type="PANTHER" id="PTHR43712:SF2">
    <property type="entry name" value="O-METHYLTRANSFERASE CICE"/>
    <property type="match status" value="1"/>
</dbReference>
<evidence type="ECO:0000256" key="11">
    <source>
        <dbReference type="PIRSR" id="PIRSR005739-1"/>
    </source>
</evidence>
<dbReference type="PIRSF" id="PIRSF005739">
    <property type="entry name" value="O-mtase"/>
    <property type="match status" value="1"/>
</dbReference>
<dbReference type="Proteomes" id="UP000472272">
    <property type="component" value="Chromosome 4"/>
</dbReference>
<dbReference type="InterPro" id="IPR012967">
    <property type="entry name" value="COMT_dimerisation"/>
</dbReference>
<comment type="pathway">
    <text evidence="6">Aromatic compound metabolism; melatonin biosynthesis; melatonin from serotonin: step 1/2.</text>
</comment>
<dbReference type="Gene3D" id="1.10.10.10">
    <property type="entry name" value="Winged helix-like DNA-binding domain superfamily/Winged helix DNA-binding domain"/>
    <property type="match status" value="1"/>
</dbReference>
<organism evidence="14 15">
    <name type="scientific">Podarcis muralis</name>
    <name type="common">Wall lizard</name>
    <name type="synonym">Lacerta muralis</name>
    <dbReference type="NCBI Taxonomy" id="64176"/>
    <lineage>
        <taxon>Eukaryota</taxon>
        <taxon>Metazoa</taxon>
        <taxon>Chordata</taxon>
        <taxon>Craniata</taxon>
        <taxon>Vertebrata</taxon>
        <taxon>Euteleostomi</taxon>
        <taxon>Lepidosauria</taxon>
        <taxon>Squamata</taxon>
        <taxon>Bifurcata</taxon>
        <taxon>Unidentata</taxon>
        <taxon>Episquamata</taxon>
        <taxon>Laterata</taxon>
        <taxon>Lacertibaenia</taxon>
        <taxon>Lacertidae</taxon>
        <taxon>Podarcis</taxon>
    </lineage>
</organism>
<dbReference type="FunFam" id="3.40.50.150:FF:000146">
    <property type="entry name" value="Acetylserotonin O-methyltransferase"/>
    <property type="match status" value="1"/>
</dbReference>
<keyword evidence="10" id="KW-0471">Melatonin biosynthesis</keyword>
<evidence type="ECO:0000256" key="10">
    <source>
        <dbReference type="ARBA" id="ARBA00043260"/>
    </source>
</evidence>
<evidence type="ECO:0000256" key="3">
    <source>
        <dbReference type="ARBA" id="ARBA00022679"/>
    </source>
</evidence>
<keyword evidence="4" id="KW-0949">S-adenosyl-L-methionine</keyword>
<comment type="subunit">
    <text evidence="1">Homodimer.</text>
</comment>
<comment type="function">
    <text evidence="5">Catalyzes the transfer of a methyl group onto N-acetylserotonin, producing melatonin (N-acetyl-5-methoxytryptamine).</text>
</comment>
<protein>
    <recommendedName>
        <fullName evidence="8">Acetylserotonin O-methyltransferase</fullName>
        <ecNumber evidence="7">2.1.1.4</ecNumber>
    </recommendedName>
    <alternativeName>
        <fullName evidence="9">Hydroxyindole O-methyltransferase</fullName>
    </alternativeName>
</protein>
<dbReference type="GO" id="GO:0046983">
    <property type="term" value="F:protein dimerization activity"/>
    <property type="evidence" value="ECO:0007669"/>
    <property type="project" value="InterPro"/>
</dbReference>
<proteinExistence type="predicted"/>
<dbReference type="Gene3D" id="3.40.50.150">
    <property type="entry name" value="Vaccinia Virus protein VP39"/>
    <property type="match status" value="1"/>
</dbReference>
<dbReference type="InterPro" id="IPR001077">
    <property type="entry name" value="COMT_C"/>
</dbReference>
<evidence type="ECO:0000256" key="6">
    <source>
        <dbReference type="ARBA" id="ARBA00037926"/>
    </source>
</evidence>
<dbReference type="GO" id="GO:0017096">
    <property type="term" value="F:acetylserotonin O-methyltransferase activity"/>
    <property type="evidence" value="ECO:0007669"/>
    <property type="project" value="UniProtKB-EC"/>
</dbReference>
<dbReference type="InterPro" id="IPR029063">
    <property type="entry name" value="SAM-dependent_MTases_sf"/>
</dbReference>
<feature type="domain" description="O-methyltransferase dimerisation" evidence="13">
    <location>
        <begin position="25"/>
        <end position="97"/>
    </location>
</feature>
<evidence type="ECO:0000256" key="8">
    <source>
        <dbReference type="ARBA" id="ARBA00040730"/>
    </source>
</evidence>
<evidence type="ECO:0000256" key="1">
    <source>
        <dbReference type="ARBA" id="ARBA00011738"/>
    </source>
</evidence>
<evidence type="ECO:0000256" key="5">
    <source>
        <dbReference type="ARBA" id="ARBA00037645"/>
    </source>
</evidence>
<reference evidence="14" key="3">
    <citation type="submission" date="2025-09" db="UniProtKB">
        <authorList>
            <consortium name="Ensembl"/>
        </authorList>
    </citation>
    <scope>IDENTIFICATION</scope>
</reference>
<evidence type="ECO:0000256" key="4">
    <source>
        <dbReference type="ARBA" id="ARBA00022691"/>
    </source>
</evidence>
<dbReference type="PANTHER" id="PTHR43712">
    <property type="entry name" value="PUTATIVE (AFU_ORTHOLOGUE AFUA_4G14580)-RELATED"/>
    <property type="match status" value="1"/>
</dbReference>
<keyword evidence="2" id="KW-0489">Methyltransferase</keyword>
<dbReference type="GeneTree" id="ENSGT00940000161561"/>
<evidence type="ECO:0000256" key="9">
    <source>
        <dbReference type="ARBA" id="ARBA00043054"/>
    </source>
</evidence>
<dbReference type="OMA" id="IKETGPQ"/>
<dbReference type="EC" id="2.1.1.4" evidence="7"/>
<dbReference type="AlphaFoldDB" id="A0A670IBF0"/>
<dbReference type="SUPFAM" id="SSF53335">
    <property type="entry name" value="S-adenosyl-L-methionine-dependent methyltransferases"/>
    <property type="match status" value="1"/>
</dbReference>
<dbReference type="InterPro" id="IPR016461">
    <property type="entry name" value="COMT-like"/>
</dbReference>
<reference evidence="14" key="2">
    <citation type="submission" date="2025-08" db="UniProtKB">
        <authorList>
            <consortium name="Ensembl"/>
        </authorList>
    </citation>
    <scope>IDENTIFICATION</scope>
</reference>
<dbReference type="GO" id="GO:0032259">
    <property type="term" value="P:methylation"/>
    <property type="evidence" value="ECO:0007669"/>
    <property type="project" value="UniProtKB-KW"/>
</dbReference>
<name>A0A670IBF0_PODMU</name>